<keyword evidence="9" id="KW-0325">Glycoprotein</keyword>
<keyword evidence="4 12" id="KW-0812">Transmembrane</keyword>
<dbReference type="GO" id="GO:0015276">
    <property type="term" value="F:ligand-gated monoatomic ion channel activity"/>
    <property type="evidence" value="ECO:0007669"/>
    <property type="project" value="InterPro"/>
</dbReference>
<dbReference type="InterPro" id="IPR015683">
    <property type="entry name" value="Ionotropic_Glu_rcpt"/>
</dbReference>
<sequence>MIMKLNIIMVYSLIMITSSTKIGLIVNPNDRLIVSIVEQALIDYKTIEPNEVSLVVMKDDYPCDQQFDLIFDYSINNNINLNNTQTKLVSINDQQISSSCSNNTLIVRSPNYILVRSVETLVNQYNLDNVYIFCDSKLELKVNQFELFDSTSVKLIWNQFDVNSDENLVNLLNNVKLSNFTNILVIGEPVSINKLLDIIQRFGLFRQPYTWFTLTKSLNKVKCTSCKHGQMINIEPTQSMLHEYSYKPNLTSLVEPENSIDVYFYYDLTRLILHSLDWHKQTVEQFIHFNGSTFINDSKSSFVNSIHSLIQSCNYMGRYGDWIMNNIEMDNQLEGNLRCNIMYQSLSMKLTKKTKLFNKYESKVIGYMDMSQSKGNVYFTSPILESKEPFLRVVTILQPPFVMKKLTNSSNNDAYYGFYIDIFNHLKNRYGFKFPVYQITEVPDGLYGIAQSDEDSPEITWTGAAQQFASNEADFGLIGMAVTSGRESIMDFTEPIFDMVGLSVMMKRPSAQDFTFVFINVLETDVWYSVFISYFVTSIIMSIFDFYNPKRRKLQAKAKDEKRMKPDERKNTVGKHFSKIRELKDHEDDNETIEESQHLDSEIIIDQETDNVDDNEKGCSTNDKRFNLKESFWFCLISLTPQGGGEAPSGLSGRLLAATWWLFGFILVASYTANLAAFLTVSRLDKNIDTFAQMSKQYKVRYTGIKDTFTDEYFRLLAENEDRYYEIWKALSLDDSISEYERSQFAVWDYPVSDRYTKVRAQMDEIPIPKSFESALRTVRSSESSKEGYALIGERLSMEWAESLYCDIRVLDSTWAHHPIAFPISFNDPFNLKPFLDESIKEMKRSGELDKLKLKYWGNHKSKLNCPEWRNPNGIDVKNIRGCFIILSVGLFFTAFVHAIENALIAFVAKRSLYPKSKARTSYSVTFLSWLIKPTESG</sequence>
<dbReference type="Gene3D" id="3.40.190.10">
    <property type="entry name" value="Periplasmic binding protein-like II"/>
    <property type="match status" value="3"/>
</dbReference>
<evidence type="ECO:0000256" key="1">
    <source>
        <dbReference type="ARBA" id="ARBA00004141"/>
    </source>
</evidence>
<keyword evidence="8" id="KW-0675">Receptor</keyword>
<dbReference type="SUPFAM" id="SSF81324">
    <property type="entry name" value="Voltage-gated potassium channels"/>
    <property type="match status" value="1"/>
</dbReference>
<evidence type="ECO:0000256" key="3">
    <source>
        <dbReference type="ARBA" id="ARBA00022448"/>
    </source>
</evidence>
<evidence type="ECO:0000313" key="16">
    <source>
        <dbReference type="Proteomes" id="UP000015104"/>
    </source>
</evidence>
<evidence type="ECO:0000256" key="6">
    <source>
        <dbReference type="ARBA" id="ARBA00023065"/>
    </source>
</evidence>
<organism evidence="15 16">
    <name type="scientific">Tetranychus urticae</name>
    <name type="common">Two-spotted spider mite</name>
    <dbReference type="NCBI Taxonomy" id="32264"/>
    <lineage>
        <taxon>Eukaryota</taxon>
        <taxon>Metazoa</taxon>
        <taxon>Ecdysozoa</taxon>
        <taxon>Arthropoda</taxon>
        <taxon>Chelicerata</taxon>
        <taxon>Arachnida</taxon>
        <taxon>Acari</taxon>
        <taxon>Acariformes</taxon>
        <taxon>Trombidiformes</taxon>
        <taxon>Prostigmata</taxon>
        <taxon>Eleutherengona</taxon>
        <taxon>Raphignathae</taxon>
        <taxon>Tetranychoidea</taxon>
        <taxon>Tetranychidae</taxon>
        <taxon>Tetranychus</taxon>
    </lineage>
</organism>
<feature type="transmembrane region" description="Helical" evidence="12">
    <location>
        <begin position="884"/>
        <end position="909"/>
    </location>
</feature>
<feature type="transmembrane region" description="Helical" evidence="12">
    <location>
        <begin position="660"/>
        <end position="681"/>
    </location>
</feature>
<dbReference type="EMBL" id="CAEY01001140">
    <property type="status" value="NOT_ANNOTATED_CDS"/>
    <property type="molecule type" value="Genomic_DNA"/>
</dbReference>
<evidence type="ECO:0000256" key="11">
    <source>
        <dbReference type="ARBA" id="ARBA00023303"/>
    </source>
</evidence>
<feature type="signal peptide" evidence="13">
    <location>
        <begin position="1"/>
        <end position="19"/>
    </location>
</feature>
<keyword evidence="16" id="KW-1185">Reference proteome</keyword>
<reference evidence="15" key="2">
    <citation type="submission" date="2015-06" db="UniProtKB">
        <authorList>
            <consortium name="EnsemblMetazoa"/>
        </authorList>
    </citation>
    <scope>IDENTIFICATION</scope>
</reference>
<dbReference type="Pfam" id="PF00060">
    <property type="entry name" value="Lig_chan"/>
    <property type="match status" value="1"/>
</dbReference>
<dbReference type="KEGG" id="tut:107371996"/>
<feature type="domain" description="Ionotropic glutamate receptor C-terminal" evidence="14">
    <location>
        <begin position="390"/>
        <end position="859"/>
    </location>
</feature>
<keyword evidence="6" id="KW-0406">Ion transport</keyword>
<evidence type="ECO:0000256" key="13">
    <source>
        <dbReference type="SAM" id="SignalP"/>
    </source>
</evidence>
<dbReference type="OMA" id="MDFTEPI"/>
<dbReference type="EnsemblMetazoa" id="tetur03g07510.1">
    <property type="protein sequence ID" value="tetur03g07510.1"/>
    <property type="gene ID" value="tetur03g07510"/>
</dbReference>
<evidence type="ECO:0000256" key="9">
    <source>
        <dbReference type="ARBA" id="ARBA00023180"/>
    </source>
</evidence>
<keyword evidence="10" id="KW-1071">Ligand-gated ion channel</keyword>
<reference evidence="16" key="1">
    <citation type="submission" date="2011-08" db="EMBL/GenBank/DDBJ databases">
        <authorList>
            <person name="Rombauts S."/>
        </authorList>
    </citation>
    <scope>NUCLEOTIDE SEQUENCE</scope>
    <source>
        <strain evidence="16">London</strain>
    </source>
</reference>
<keyword evidence="5 12" id="KW-1133">Transmembrane helix</keyword>
<evidence type="ECO:0000256" key="2">
    <source>
        <dbReference type="ARBA" id="ARBA00008685"/>
    </source>
</evidence>
<proteinExistence type="inferred from homology"/>
<accession>T1K0E6</accession>
<evidence type="ECO:0000256" key="8">
    <source>
        <dbReference type="ARBA" id="ARBA00023170"/>
    </source>
</evidence>
<dbReference type="GO" id="GO:0016020">
    <property type="term" value="C:membrane"/>
    <property type="evidence" value="ECO:0007669"/>
    <property type="project" value="UniProtKB-SubCell"/>
</dbReference>
<dbReference type="Pfam" id="PF10613">
    <property type="entry name" value="Lig_chan-Glu_bd"/>
    <property type="match status" value="1"/>
</dbReference>
<keyword evidence="7 12" id="KW-0472">Membrane</keyword>
<evidence type="ECO:0000256" key="12">
    <source>
        <dbReference type="SAM" id="Phobius"/>
    </source>
</evidence>
<name>T1K0E6_TETUR</name>
<dbReference type="InterPro" id="IPR019594">
    <property type="entry name" value="Glu/Gly-bd"/>
</dbReference>
<dbReference type="OrthoDB" id="10437771at2759"/>
<evidence type="ECO:0000256" key="4">
    <source>
        <dbReference type="ARBA" id="ARBA00022692"/>
    </source>
</evidence>
<dbReference type="InterPro" id="IPR001320">
    <property type="entry name" value="Iontro_rcpt_C"/>
</dbReference>
<evidence type="ECO:0000259" key="14">
    <source>
        <dbReference type="SMART" id="SM00079"/>
    </source>
</evidence>
<feature type="transmembrane region" description="Helical" evidence="12">
    <location>
        <begin position="526"/>
        <end position="547"/>
    </location>
</feature>
<keyword evidence="11" id="KW-0407">Ion channel</keyword>
<dbReference type="AlphaFoldDB" id="T1K0E6"/>
<keyword evidence="3" id="KW-0813">Transport</keyword>
<evidence type="ECO:0000256" key="5">
    <source>
        <dbReference type="ARBA" id="ARBA00022989"/>
    </source>
</evidence>
<keyword evidence="13" id="KW-0732">Signal</keyword>
<evidence type="ECO:0000313" key="15">
    <source>
        <dbReference type="EnsemblMetazoa" id="tetur03g07510.1"/>
    </source>
</evidence>
<dbReference type="Gene3D" id="3.40.50.2300">
    <property type="match status" value="1"/>
</dbReference>
<evidence type="ECO:0000256" key="10">
    <source>
        <dbReference type="ARBA" id="ARBA00023286"/>
    </source>
</evidence>
<dbReference type="SMART" id="SM00079">
    <property type="entry name" value="PBPe"/>
    <property type="match status" value="1"/>
</dbReference>
<comment type="similarity">
    <text evidence="2">Belongs to the glutamate-gated ion channel (TC 1.A.10.1) family.</text>
</comment>
<feature type="chain" id="PRO_5004580823" description="Ionotropic glutamate receptor C-terminal domain-containing protein" evidence="13">
    <location>
        <begin position="20"/>
        <end position="938"/>
    </location>
</feature>
<gene>
    <name evidence="15" type="primary">107371996</name>
</gene>
<dbReference type="PANTHER" id="PTHR18966">
    <property type="entry name" value="IONOTROPIC GLUTAMATE RECEPTOR"/>
    <property type="match status" value="1"/>
</dbReference>
<dbReference type="Gene3D" id="1.10.287.70">
    <property type="match status" value="1"/>
</dbReference>
<protein>
    <recommendedName>
        <fullName evidence="14">Ionotropic glutamate receptor C-terminal domain-containing protein</fullName>
    </recommendedName>
</protein>
<dbReference type="eggNOG" id="KOG1052">
    <property type="taxonomic scope" value="Eukaryota"/>
</dbReference>
<evidence type="ECO:0000256" key="7">
    <source>
        <dbReference type="ARBA" id="ARBA00023136"/>
    </source>
</evidence>
<comment type="subcellular location">
    <subcellularLocation>
        <location evidence="1">Membrane</location>
        <topology evidence="1">Multi-pass membrane protein</topology>
    </subcellularLocation>
</comment>
<dbReference type="SUPFAM" id="SSF53850">
    <property type="entry name" value="Periplasmic binding protein-like II"/>
    <property type="match status" value="1"/>
</dbReference>
<dbReference type="Proteomes" id="UP000015104">
    <property type="component" value="Unassembled WGS sequence"/>
</dbReference>
<dbReference type="HOGENOM" id="CLU_007257_7_1_1"/>